<dbReference type="EMBL" id="LAZR01001774">
    <property type="protein sequence ID" value="KKN39257.1"/>
    <property type="molecule type" value="Genomic_DNA"/>
</dbReference>
<comment type="caution">
    <text evidence="1">The sequence shown here is derived from an EMBL/GenBank/DDBJ whole genome shotgun (WGS) entry which is preliminary data.</text>
</comment>
<reference evidence="1" key="1">
    <citation type="journal article" date="2015" name="Nature">
        <title>Complex archaea that bridge the gap between prokaryotes and eukaryotes.</title>
        <authorList>
            <person name="Spang A."/>
            <person name="Saw J.H."/>
            <person name="Jorgensen S.L."/>
            <person name="Zaremba-Niedzwiedzka K."/>
            <person name="Martijn J."/>
            <person name="Lind A.E."/>
            <person name="van Eijk R."/>
            <person name="Schleper C."/>
            <person name="Guy L."/>
            <person name="Ettema T.J."/>
        </authorList>
    </citation>
    <scope>NUCLEOTIDE SEQUENCE</scope>
</reference>
<protein>
    <submittedName>
        <fullName evidence="1">Uncharacterized protein</fullName>
    </submittedName>
</protein>
<accession>A0A0F9QQF9</accession>
<sequence length="77" mass="8814">MPSLGQQERERAFQEWLTYWSLANSVSDHTESHAFYEGRRVRAAFDAGVEHGLELRNCCHAHPDNGGRLAVKERDES</sequence>
<proteinExistence type="predicted"/>
<gene>
    <name evidence="1" type="ORF">LCGC14_0745400</name>
</gene>
<dbReference type="AlphaFoldDB" id="A0A0F9QQF9"/>
<organism evidence="1">
    <name type="scientific">marine sediment metagenome</name>
    <dbReference type="NCBI Taxonomy" id="412755"/>
    <lineage>
        <taxon>unclassified sequences</taxon>
        <taxon>metagenomes</taxon>
        <taxon>ecological metagenomes</taxon>
    </lineage>
</organism>
<evidence type="ECO:0000313" key="1">
    <source>
        <dbReference type="EMBL" id="KKN39257.1"/>
    </source>
</evidence>
<name>A0A0F9QQF9_9ZZZZ</name>